<gene>
    <name evidence="9" type="ORF">B1H29_01550</name>
</gene>
<keyword evidence="4 7" id="KW-0732">Signal</keyword>
<dbReference type="EMBL" id="CP019724">
    <property type="protein sequence ID" value="AQS65798.1"/>
    <property type="molecule type" value="Genomic_DNA"/>
</dbReference>
<evidence type="ECO:0000313" key="10">
    <source>
        <dbReference type="Proteomes" id="UP000189443"/>
    </source>
</evidence>
<dbReference type="AlphaFoldDB" id="A0A1S6J222"/>
<organism evidence="9 10">
    <name type="scientific">Streptomyces pactum</name>
    <dbReference type="NCBI Taxonomy" id="68249"/>
    <lineage>
        <taxon>Bacteria</taxon>
        <taxon>Bacillati</taxon>
        <taxon>Actinomycetota</taxon>
        <taxon>Actinomycetes</taxon>
        <taxon>Kitasatosporales</taxon>
        <taxon>Streptomycetaceae</taxon>
        <taxon>Streptomyces</taxon>
    </lineage>
</organism>
<reference evidence="9 10" key="1">
    <citation type="submission" date="2017-02" db="EMBL/GenBank/DDBJ databases">
        <title>Streptomyces pactum ACT12 Genome sequencing and assembly.</title>
        <authorList>
            <person name="Xue Q."/>
            <person name="Yan X."/>
            <person name="Jia L."/>
            <person name="Yan H."/>
        </authorList>
    </citation>
    <scope>NUCLEOTIDE SEQUENCE [LARGE SCALE GENOMIC DNA]</scope>
    <source>
        <strain evidence="9 10">ACT12</strain>
    </source>
</reference>
<evidence type="ECO:0000256" key="3">
    <source>
        <dbReference type="ARBA" id="ARBA00022525"/>
    </source>
</evidence>
<dbReference type="RefSeq" id="WP_055421492.1">
    <property type="nucleotide sequence ID" value="NZ_CP019724.1"/>
</dbReference>
<keyword evidence="5" id="KW-0130">Cell adhesion</keyword>
<keyword evidence="10" id="KW-1185">Reference proteome</keyword>
<evidence type="ECO:0000259" key="8">
    <source>
        <dbReference type="Pfam" id="PF03777"/>
    </source>
</evidence>
<evidence type="ECO:0000256" key="2">
    <source>
        <dbReference type="ARBA" id="ARBA00022512"/>
    </source>
</evidence>
<comment type="subcellular location">
    <subcellularLocation>
        <location evidence="1">Secreted</location>
        <location evidence="1">Cell wall</location>
    </subcellularLocation>
</comment>
<evidence type="ECO:0000256" key="6">
    <source>
        <dbReference type="ARBA" id="ARBA00023087"/>
    </source>
</evidence>
<sequence>MHSFARTTLATTAISVAALAATAGSAQAGGIGAGLGPSEGSTCINHGDNRATGAATNATGTATGNLMQVPASRPYNWCGGADLPMM</sequence>
<dbReference type="Proteomes" id="UP000189443">
    <property type="component" value="Chromosome"/>
</dbReference>
<proteinExistence type="predicted"/>
<dbReference type="Pfam" id="PF03777">
    <property type="entry name" value="ChpA-C"/>
    <property type="match status" value="1"/>
</dbReference>
<feature type="domain" description="Chaplin" evidence="8">
    <location>
        <begin position="45"/>
        <end position="79"/>
    </location>
</feature>
<name>A0A1S6J222_9ACTN</name>
<dbReference type="GO" id="GO:0007155">
    <property type="term" value="P:cell adhesion"/>
    <property type="evidence" value="ECO:0007669"/>
    <property type="project" value="UniProtKB-KW"/>
</dbReference>
<evidence type="ECO:0000256" key="7">
    <source>
        <dbReference type="SAM" id="SignalP"/>
    </source>
</evidence>
<keyword evidence="6" id="KW-0034">Amyloid</keyword>
<feature type="chain" id="PRO_5038486053" description="Chaplin domain-containing protein" evidence="7">
    <location>
        <begin position="29"/>
        <end position="86"/>
    </location>
</feature>
<evidence type="ECO:0000313" key="9">
    <source>
        <dbReference type="EMBL" id="AQS65798.1"/>
    </source>
</evidence>
<keyword evidence="2" id="KW-0134">Cell wall</keyword>
<feature type="signal peptide" evidence="7">
    <location>
        <begin position="1"/>
        <end position="28"/>
    </location>
</feature>
<protein>
    <recommendedName>
        <fullName evidence="8">Chaplin domain-containing protein</fullName>
    </recommendedName>
</protein>
<keyword evidence="3" id="KW-0964">Secreted</keyword>
<dbReference type="KEGG" id="spac:B1H29_01550"/>
<evidence type="ECO:0000256" key="5">
    <source>
        <dbReference type="ARBA" id="ARBA00022889"/>
    </source>
</evidence>
<accession>A0A1S6J222</accession>
<dbReference type="InterPro" id="IPR005528">
    <property type="entry name" value="ChpA-H"/>
</dbReference>
<evidence type="ECO:0000256" key="4">
    <source>
        <dbReference type="ARBA" id="ARBA00022729"/>
    </source>
</evidence>
<evidence type="ECO:0000256" key="1">
    <source>
        <dbReference type="ARBA" id="ARBA00004191"/>
    </source>
</evidence>